<dbReference type="OrthoDB" id="9805455at2"/>
<sequence length="806" mass="88080">MNVSLNWLRDYLPITIPANELAEKIARTAVEIDDQYHLAGDMKKIVIARVLSVEPHPDSDHLVITQIDAGEDEPLQIVTGAPNVAVGQTVVLAKHGSTVGDHKKIRRGKLRGEVSNGMLVALQEIGIDDKVSPKNFEEGIWVFNEADAKSLVPGEDALTVLGLRDDILELGITPNRADMLSMNGTAWEVGAILDEVPTLPQFELTESSVPAAEAIKVTAPADLAPKYGVRVVKNVKVADSPLWLQRRLWAMGIRPISNVVDVTNLMLLTYGQPLHAFDYDRLPAKELTVRAAEANEELTTLDGVERRTQAGDILVTSANQPLMFAGVMGGASTEVTAETENVVLEAAIFEPKAIRHAARDQNLHSEASQRFERGVNVDDTFKALDHAAALLAELAQGEVLAGRVIAQDYAYQAPSIAITVAKINHVLGTDLTVETVGTIFDRLGFPYQVDAGDRFTVTIPARRWDIKIPADLIEEVARIYGYDELPTTLPVGEMTMGGLTGKQHFLRASRHVLEGLGMNQAISYALTTPAKAARFQITPVTPVVLDYPMSQDHQVTRGSLITSLLDDVAYNLAHKQADLALYEQGRVFDAKGDDTLPEEREHLAGILTGHLQTASWDQKAQDVDFFTLKGIVEQLLTNLGFTDVHFVANRERPDMHPGQTADIFLGSTLVGFIGQIHPQTAQDYRIKQTFAFELDLTAMLALPREGDHYDVISRFPSISRDLALLVDRDTTSADVLALIKAHGGAYLKSVTVFDVYTGDKVPADKKSLAYSLTFVSPETTLVDADINAAMDRINQALVEQLAAQVR</sequence>
<dbReference type="EMBL" id="JQAX01000002">
    <property type="protein sequence ID" value="KRN32451.1"/>
    <property type="molecule type" value="Genomic_DNA"/>
</dbReference>
<dbReference type="GO" id="GO:0000287">
    <property type="term" value="F:magnesium ion binding"/>
    <property type="evidence" value="ECO:0007669"/>
    <property type="project" value="UniProtKB-UniRule"/>
</dbReference>
<evidence type="ECO:0000259" key="18">
    <source>
        <dbReference type="PROSITE" id="PS51447"/>
    </source>
</evidence>
<evidence type="ECO:0000256" key="10">
    <source>
        <dbReference type="ARBA" id="ARBA00022842"/>
    </source>
</evidence>
<evidence type="ECO:0000313" key="21">
    <source>
        <dbReference type="Proteomes" id="UP000051296"/>
    </source>
</evidence>
<dbReference type="RefSeq" id="WP_022791401.1">
    <property type="nucleotide sequence ID" value="NZ_ATUU01000002.1"/>
</dbReference>
<keyword evidence="12 15" id="KW-0648">Protein biosynthesis</keyword>
<organism evidence="20 21">
    <name type="scientific">Weissella halotolerans DSM 20190</name>
    <dbReference type="NCBI Taxonomy" id="1123500"/>
    <lineage>
        <taxon>Bacteria</taxon>
        <taxon>Bacillati</taxon>
        <taxon>Bacillota</taxon>
        <taxon>Bacilli</taxon>
        <taxon>Lactobacillales</taxon>
        <taxon>Lactobacillaceae</taxon>
        <taxon>Weissella</taxon>
    </lineage>
</organism>
<dbReference type="PATRIC" id="fig|1123500.6.peg.811"/>
<dbReference type="Pfam" id="PF03484">
    <property type="entry name" value="B5"/>
    <property type="match status" value="1"/>
</dbReference>
<name>A0A0R2FVK5_9LACO</name>
<dbReference type="Pfam" id="PF03147">
    <property type="entry name" value="FDX-ACB"/>
    <property type="match status" value="1"/>
</dbReference>
<evidence type="ECO:0000256" key="8">
    <source>
        <dbReference type="ARBA" id="ARBA00022741"/>
    </source>
</evidence>
<evidence type="ECO:0000256" key="6">
    <source>
        <dbReference type="ARBA" id="ARBA00022598"/>
    </source>
</evidence>
<dbReference type="InterPro" id="IPR009061">
    <property type="entry name" value="DNA-bd_dom_put_sf"/>
</dbReference>
<comment type="similarity">
    <text evidence="2 15">Belongs to the phenylalanyl-tRNA synthetase beta subunit family. Type 1 subfamily.</text>
</comment>
<dbReference type="GO" id="GO:0004826">
    <property type="term" value="F:phenylalanine-tRNA ligase activity"/>
    <property type="evidence" value="ECO:0007669"/>
    <property type="project" value="UniProtKB-UniRule"/>
</dbReference>
<dbReference type="InterPro" id="IPR045864">
    <property type="entry name" value="aa-tRNA-synth_II/BPL/LPL"/>
</dbReference>
<proteinExistence type="inferred from homology"/>
<evidence type="ECO:0000256" key="16">
    <source>
        <dbReference type="PROSITE-ProRule" id="PRU00209"/>
    </source>
</evidence>
<dbReference type="FunFam" id="3.30.930.10:FF:000022">
    <property type="entry name" value="Phenylalanine--tRNA ligase beta subunit"/>
    <property type="match status" value="1"/>
</dbReference>
<dbReference type="SUPFAM" id="SSF55681">
    <property type="entry name" value="Class II aaRS and biotin synthetases"/>
    <property type="match status" value="1"/>
</dbReference>
<comment type="subunit">
    <text evidence="3 15">Tetramer of two alpha and two beta subunits.</text>
</comment>
<dbReference type="GO" id="GO:0009328">
    <property type="term" value="C:phenylalanine-tRNA ligase complex"/>
    <property type="evidence" value="ECO:0007669"/>
    <property type="project" value="TreeGrafter"/>
</dbReference>
<dbReference type="SUPFAM" id="SSF50249">
    <property type="entry name" value="Nucleic acid-binding proteins"/>
    <property type="match status" value="1"/>
</dbReference>
<keyword evidence="9 15" id="KW-0067">ATP-binding</keyword>
<dbReference type="SUPFAM" id="SSF54991">
    <property type="entry name" value="Anticodon-binding domain of PheRS"/>
    <property type="match status" value="1"/>
</dbReference>
<dbReference type="InParanoid" id="A0A0R2FVK5"/>
<dbReference type="CDD" id="cd02796">
    <property type="entry name" value="tRNA_bind_bactPheRS"/>
    <property type="match status" value="1"/>
</dbReference>
<evidence type="ECO:0000256" key="2">
    <source>
        <dbReference type="ARBA" id="ARBA00008653"/>
    </source>
</evidence>
<dbReference type="PROSITE" id="PS51483">
    <property type="entry name" value="B5"/>
    <property type="match status" value="1"/>
</dbReference>
<accession>A0A0R2FVK5</accession>
<dbReference type="GO" id="GO:0016740">
    <property type="term" value="F:transferase activity"/>
    <property type="evidence" value="ECO:0007669"/>
    <property type="project" value="UniProtKB-ARBA"/>
</dbReference>
<keyword evidence="10 15" id="KW-0460">Magnesium</keyword>
<dbReference type="InterPro" id="IPR005121">
    <property type="entry name" value="Fdx_antiC-bd"/>
</dbReference>
<feature type="binding site" evidence="15">
    <location>
        <position position="475"/>
    </location>
    <ligand>
        <name>Mg(2+)</name>
        <dbReference type="ChEBI" id="CHEBI:18420"/>
        <note>shared with alpha subunit</note>
    </ligand>
</feature>
<evidence type="ECO:0000256" key="13">
    <source>
        <dbReference type="ARBA" id="ARBA00023146"/>
    </source>
</evidence>
<dbReference type="PROSITE" id="PS50886">
    <property type="entry name" value="TRBD"/>
    <property type="match status" value="1"/>
</dbReference>
<evidence type="ECO:0000256" key="14">
    <source>
        <dbReference type="ARBA" id="ARBA00049255"/>
    </source>
</evidence>
<dbReference type="FunCoup" id="A0A0R2FVK5">
    <property type="interactions" value="334"/>
</dbReference>
<keyword evidence="11 16" id="KW-0694">RNA-binding</keyword>
<dbReference type="InterPro" id="IPR004532">
    <property type="entry name" value="Phe-tRNA-ligase_IIc_bsu_bact"/>
</dbReference>
<dbReference type="FunFam" id="3.30.56.10:FF:000002">
    <property type="entry name" value="Phenylalanine--tRNA ligase beta subunit"/>
    <property type="match status" value="1"/>
</dbReference>
<comment type="caution">
    <text evidence="20">The sequence shown here is derived from an EMBL/GenBank/DDBJ whole genome shotgun (WGS) entry which is preliminary data.</text>
</comment>
<feature type="domain" description="FDX-ACB" evidence="18">
    <location>
        <begin position="713"/>
        <end position="806"/>
    </location>
</feature>
<evidence type="ECO:0000256" key="5">
    <source>
        <dbReference type="ARBA" id="ARBA00022555"/>
    </source>
</evidence>
<comment type="cofactor">
    <cofactor evidence="15">
        <name>Mg(2+)</name>
        <dbReference type="ChEBI" id="CHEBI:18420"/>
    </cofactor>
    <text evidence="15">Binds 2 magnesium ions per tetramer.</text>
</comment>
<feature type="binding site" evidence="15">
    <location>
        <position position="465"/>
    </location>
    <ligand>
        <name>Mg(2+)</name>
        <dbReference type="ChEBI" id="CHEBI:18420"/>
        <note>shared with alpha subunit</note>
    </ligand>
</feature>
<evidence type="ECO:0000256" key="1">
    <source>
        <dbReference type="ARBA" id="ARBA00004496"/>
    </source>
</evidence>
<dbReference type="EC" id="6.1.1.20" evidence="15"/>
<dbReference type="InterPro" id="IPR012340">
    <property type="entry name" value="NA-bd_OB-fold"/>
</dbReference>
<dbReference type="Gene3D" id="3.30.930.10">
    <property type="entry name" value="Bira Bifunctional Protein, Domain 2"/>
    <property type="match status" value="1"/>
</dbReference>
<keyword evidence="8 15" id="KW-0547">Nucleotide-binding</keyword>
<evidence type="ECO:0000313" key="20">
    <source>
        <dbReference type="EMBL" id="KRN32451.1"/>
    </source>
</evidence>
<dbReference type="GO" id="GO:0006432">
    <property type="term" value="P:phenylalanyl-tRNA aminoacylation"/>
    <property type="evidence" value="ECO:0007669"/>
    <property type="project" value="UniProtKB-UniRule"/>
</dbReference>
<dbReference type="CDD" id="cd00769">
    <property type="entry name" value="PheRS_beta_core"/>
    <property type="match status" value="1"/>
</dbReference>
<dbReference type="AlphaFoldDB" id="A0A0R2FVK5"/>
<dbReference type="GO" id="GO:0140096">
    <property type="term" value="F:catalytic activity, acting on a protein"/>
    <property type="evidence" value="ECO:0007669"/>
    <property type="project" value="UniProtKB-ARBA"/>
</dbReference>
<comment type="catalytic activity">
    <reaction evidence="14 15">
        <text>tRNA(Phe) + L-phenylalanine + ATP = L-phenylalanyl-tRNA(Phe) + AMP + diphosphate + H(+)</text>
        <dbReference type="Rhea" id="RHEA:19413"/>
        <dbReference type="Rhea" id="RHEA-COMP:9668"/>
        <dbReference type="Rhea" id="RHEA-COMP:9699"/>
        <dbReference type="ChEBI" id="CHEBI:15378"/>
        <dbReference type="ChEBI" id="CHEBI:30616"/>
        <dbReference type="ChEBI" id="CHEBI:33019"/>
        <dbReference type="ChEBI" id="CHEBI:58095"/>
        <dbReference type="ChEBI" id="CHEBI:78442"/>
        <dbReference type="ChEBI" id="CHEBI:78531"/>
        <dbReference type="ChEBI" id="CHEBI:456215"/>
        <dbReference type="EC" id="6.1.1.20"/>
    </reaction>
</comment>
<evidence type="ECO:0000256" key="11">
    <source>
        <dbReference type="ARBA" id="ARBA00022884"/>
    </source>
</evidence>
<comment type="subcellular location">
    <subcellularLocation>
        <location evidence="1 15">Cytoplasm</location>
    </subcellularLocation>
</comment>
<evidence type="ECO:0000256" key="3">
    <source>
        <dbReference type="ARBA" id="ARBA00011209"/>
    </source>
</evidence>
<feature type="domain" description="B5" evidence="19">
    <location>
        <begin position="411"/>
        <end position="487"/>
    </location>
</feature>
<dbReference type="InterPro" id="IPR036690">
    <property type="entry name" value="Fdx_antiC-bd_sf"/>
</dbReference>
<reference evidence="20 21" key="1">
    <citation type="journal article" date="2015" name="Genome Announc.">
        <title>Expanding the biotechnology potential of lactobacilli through comparative genomics of 213 strains and associated genera.</title>
        <authorList>
            <person name="Sun Z."/>
            <person name="Harris H.M."/>
            <person name="McCann A."/>
            <person name="Guo C."/>
            <person name="Argimon S."/>
            <person name="Zhang W."/>
            <person name="Yang X."/>
            <person name="Jeffery I.B."/>
            <person name="Cooney J.C."/>
            <person name="Kagawa T.F."/>
            <person name="Liu W."/>
            <person name="Song Y."/>
            <person name="Salvetti E."/>
            <person name="Wrobel A."/>
            <person name="Rasinkangas P."/>
            <person name="Parkhill J."/>
            <person name="Rea M.C."/>
            <person name="O'Sullivan O."/>
            <person name="Ritari J."/>
            <person name="Douillard F.P."/>
            <person name="Paul Ross R."/>
            <person name="Yang R."/>
            <person name="Briner A.E."/>
            <person name="Felis G.E."/>
            <person name="de Vos W.M."/>
            <person name="Barrangou R."/>
            <person name="Klaenhammer T.R."/>
            <person name="Caufield P.W."/>
            <person name="Cui Y."/>
            <person name="Zhang H."/>
            <person name="O'Toole P.W."/>
        </authorList>
    </citation>
    <scope>NUCLEOTIDE SEQUENCE [LARGE SCALE GENOMIC DNA]</scope>
    <source>
        <strain evidence="20 21">DSM 20190</strain>
    </source>
</reference>
<evidence type="ECO:0000259" key="19">
    <source>
        <dbReference type="PROSITE" id="PS51483"/>
    </source>
</evidence>
<dbReference type="Pfam" id="PF03483">
    <property type="entry name" value="B3_4"/>
    <property type="match status" value="1"/>
</dbReference>
<dbReference type="Gene3D" id="2.40.50.140">
    <property type="entry name" value="Nucleic acid-binding proteins"/>
    <property type="match status" value="1"/>
</dbReference>
<dbReference type="PANTHER" id="PTHR10947">
    <property type="entry name" value="PHENYLALANYL-TRNA SYNTHETASE BETA CHAIN AND LEUCINE-RICH REPEAT-CONTAINING PROTEIN 47"/>
    <property type="match status" value="1"/>
</dbReference>
<keyword evidence="6 15" id="KW-0436">Ligase</keyword>
<dbReference type="GO" id="GO:0000049">
    <property type="term" value="F:tRNA binding"/>
    <property type="evidence" value="ECO:0007669"/>
    <property type="project" value="UniProtKB-UniRule"/>
</dbReference>
<dbReference type="Pfam" id="PF01588">
    <property type="entry name" value="tRNA_bind"/>
    <property type="match status" value="1"/>
</dbReference>
<dbReference type="InterPro" id="IPR002547">
    <property type="entry name" value="tRNA-bd_dom"/>
</dbReference>
<dbReference type="Pfam" id="PF17759">
    <property type="entry name" value="tRNA_synthFbeta"/>
    <property type="match status" value="1"/>
</dbReference>
<evidence type="ECO:0000256" key="4">
    <source>
        <dbReference type="ARBA" id="ARBA00022490"/>
    </source>
</evidence>
<dbReference type="PANTHER" id="PTHR10947:SF0">
    <property type="entry name" value="PHENYLALANINE--TRNA LIGASE BETA SUBUNIT"/>
    <property type="match status" value="1"/>
</dbReference>
<keyword evidence="13 15" id="KW-0030">Aminoacyl-tRNA synthetase</keyword>
<dbReference type="HAMAP" id="MF_00283">
    <property type="entry name" value="Phe_tRNA_synth_beta1"/>
    <property type="match status" value="1"/>
</dbReference>
<evidence type="ECO:0000256" key="9">
    <source>
        <dbReference type="ARBA" id="ARBA00022840"/>
    </source>
</evidence>
<dbReference type="PROSITE" id="PS51447">
    <property type="entry name" value="FDX_ACB"/>
    <property type="match status" value="1"/>
</dbReference>
<dbReference type="eggNOG" id="COG0072">
    <property type="taxonomic scope" value="Bacteria"/>
</dbReference>
<protein>
    <recommendedName>
        <fullName evidence="15">Phenylalanine--tRNA ligase beta subunit</fullName>
        <ecNumber evidence="15">6.1.1.20</ecNumber>
    </recommendedName>
    <alternativeName>
        <fullName evidence="15">Phenylalanyl-tRNA synthetase beta subunit</fullName>
        <shortName evidence="15">PheRS</shortName>
    </alternativeName>
</protein>
<dbReference type="SUPFAM" id="SSF46955">
    <property type="entry name" value="Putative DNA-binding domain"/>
    <property type="match status" value="1"/>
</dbReference>
<keyword evidence="7 15" id="KW-0479">Metal-binding</keyword>
<dbReference type="SMART" id="SM00873">
    <property type="entry name" value="B3_4"/>
    <property type="match status" value="1"/>
</dbReference>
<dbReference type="InterPro" id="IPR045060">
    <property type="entry name" value="Phe-tRNA-ligase_IIc_bsu"/>
</dbReference>
<dbReference type="SMART" id="SM00896">
    <property type="entry name" value="FDX-ACB"/>
    <property type="match status" value="1"/>
</dbReference>
<dbReference type="GO" id="GO:0005524">
    <property type="term" value="F:ATP binding"/>
    <property type="evidence" value="ECO:0007669"/>
    <property type="project" value="UniProtKB-UniRule"/>
</dbReference>
<dbReference type="InterPro" id="IPR020825">
    <property type="entry name" value="Phe-tRNA_synthase-like_B3/B4"/>
</dbReference>
<feature type="binding site" evidence="15">
    <location>
        <position position="474"/>
    </location>
    <ligand>
        <name>Mg(2+)</name>
        <dbReference type="ChEBI" id="CHEBI:18420"/>
        <note>shared with alpha subunit</note>
    </ligand>
</feature>
<keyword evidence="4 15" id="KW-0963">Cytoplasm</keyword>
<dbReference type="STRING" id="1123500.GCA_000420365_00619"/>
<dbReference type="InterPro" id="IPR005147">
    <property type="entry name" value="tRNA_synthase_B5-dom"/>
</dbReference>
<evidence type="ECO:0000256" key="15">
    <source>
        <dbReference type="HAMAP-Rule" id="MF_00283"/>
    </source>
</evidence>
<evidence type="ECO:0000256" key="7">
    <source>
        <dbReference type="ARBA" id="ARBA00022723"/>
    </source>
</evidence>
<keyword evidence="5 16" id="KW-0820">tRNA-binding</keyword>
<keyword evidence="21" id="KW-1185">Reference proteome</keyword>
<dbReference type="InterPro" id="IPR041616">
    <property type="entry name" value="PheRS_beta_core"/>
</dbReference>
<gene>
    <name evidence="15" type="primary">pheT</name>
    <name evidence="20" type="ORF">IV68_GL000805</name>
</gene>
<dbReference type="SUPFAM" id="SSF56037">
    <property type="entry name" value="PheT/TilS domain"/>
    <property type="match status" value="1"/>
</dbReference>
<dbReference type="Gene3D" id="3.50.40.10">
    <property type="entry name" value="Phenylalanyl-trna Synthetase, Chain B, domain 3"/>
    <property type="match status" value="1"/>
</dbReference>
<evidence type="ECO:0000259" key="17">
    <source>
        <dbReference type="PROSITE" id="PS50886"/>
    </source>
</evidence>
<feature type="domain" description="TRNA-binding" evidence="17">
    <location>
        <begin position="39"/>
        <end position="158"/>
    </location>
</feature>
<dbReference type="InterPro" id="IPR033714">
    <property type="entry name" value="tRNA_bind_bactPheRS"/>
</dbReference>
<dbReference type="InterPro" id="IPR005146">
    <property type="entry name" value="B3/B4_tRNA-bd"/>
</dbReference>
<dbReference type="Gene3D" id="3.30.56.10">
    <property type="match status" value="2"/>
</dbReference>
<dbReference type="Gene3D" id="3.30.70.380">
    <property type="entry name" value="Ferrodoxin-fold anticodon-binding domain"/>
    <property type="match status" value="1"/>
</dbReference>
<feature type="binding site" evidence="15">
    <location>
        <position position="471"/>
    </location>
    <ligand>
        <name>Mg(2+)</name>
        <dbReference type="ChEBI" id="CHEBI:18420"/>
        <note>shared with alpha subunit</note>
    </ligand>
</feature>
<dbReference type="Proteomes" id="UP000051296">
    <property type="component" value="Unassembled WGS sequence"/>
</dbReference>
<dbReference type="NCBIfam" id="TIGR00472">
    <property type="entry name" value="pheT_bact"/>
    <property type="match status" value="1"/>
</dbReference>
<dbReference type="SMART" id="SM00874">
    <property type="entry name" value="B5"/>
    <property type="match status" value="1"/>
</dbReference>
<evidence type="ECO:0000256" key="12">
    <source>
        <dbReference type="ARBA" id="ARBA00022917"/>
    </source>
</evidence>
<dbReference type="FunFam" id="3.30.70.380:FF:000001">
    <property type="entry name" value="Phenylalanine--tRNA ligase beta subunit"/>
    <property type="match status" value="1"/>
</dbReference>